<dbReference type="InterPro" id="IPR003433">
    <property type="entry name" value="Capsid_VP4_densovirus"/>
</dbReference>
<name>A0A6C1EHW9_9VIRU</name>
<reference evidence="2" key="1">
    <citation type="submission" date="2020-01" db="EMBL/GenBank/DDBJ databases">
        <authorList>
            <person name="Fahsbender E."/>
            <person name="Charlys da-Costa A."/>
            <person name="Elise Gill D."/>
            <person name="Augusto de Padua Milagres F."/>
            <person name="Brustulin R."/>
            <person name="Julio Costa Monteiro F."/>
            <person name="Octavio da Silva Rego M."/>
            <person name="Soares D'Athaide Ribeiro E."/>
            <person name="Cerdeira Sabino E."/>
            <person name="Delwart E."/>
        </authorList>
    </citation>
    <scope>NUCLEOTIDE SEQUENCE</scope>
    <source>
        <strain evidence="2">VRI</strain>
    </source>
</reference>
<sequence length="529" mass="59646">MGRAIDPRERSNWNFINYGQKLYSWRQYNVARRNRGFSELPFPEDASTDISSSSNVDTASTTGAATESNSQLSSKASESESMATPAKRPREDTSAALPGTGNEPPSAPAEENAVAPIPQPYTNITSYIRYYRKVHRILTFGIAYKILHYEIKPSKESAAVIDYFFMTTPLATVPWDYLFWYLNPSEFDTLPDGSSVNKVKCTIRQRRIRVAFPTNSSDSNLATLNQNKNMIIAHGLNKKLDFIPIKYITFKGTVSHWRISMEMWEPTYYNALNVELYGPTTFDSFKMSVPQHQVGITTMMPIYGSMVYRAYEDGTTKRCDGWQCLQEHYKEYIGDDNDGAVLDEVEYVPQQGIVKRPIGGISRKFTDSMVGMYRGSATTEPRLHAISINRKGTRDSGSSDAATITEDTSNSQNGYIWEPLSNSIQLIEKSQIYYNGLGPHHYPPVGNSLHVGVQPQPALTTTLLTRSQSNSSFTDSQGYFEIIADIEINTLDMTLRPLARTSNVSETAFWQRAKELPDYSIILQWETCM</sequence>
<dbReference type="GO" id="GO:0005198">
    <property type="term" value="F:structural molecule activity"/>
    <property type="evidence" value="ECO:0007669"/>
    <property type="project" value="InterPro"/>
</dbReference>
<feature type="compositionally biased region" description="Low complexity" evidence="1">
    <location>
        <begin position="67"/>
        <end position="81"/>
    </location>
</feature>
<dbReference type="Pfam" id="PF02336">
    <property type="entry name" value="Denso_VP4"/>
    <property type="match status" value="1"/>
</dbReference>
<organism evidence="2">
    <name type="scientific">Ambidensovirus sp</name>
    <dbReference type="NCBI Taxonomy" id="2050976"/>
    <lineage>
        <taxon>Viruses</taxon>
        <taxon>Monodnaviria</taxon>
        <taxon>Shotokuvirae</taxon>
        <taxon>Cossaviricota</taxon>
        <taxon>Quintoviricetes</taxon>
        <taxon>Piccovirales</taxon>
        <taxon>Parvoviridae</taxon>
        <taxon>Densovirinae</taxon>
        <taxon>Protoambidensovirus</taxon>
        <taxon>Protoambidensovirus incertum3</taxon>
    </lineage>
</organism>
<feature type="region of interest" description="Disordered" evidence="1">
    <location>
        <begin position="38"/>
        <end position="114"/>
    </location>
</feature>
<feature type="compositionally biased region" description="Polar residues" evidence="1">
    <location>
        <begin position="48"/>
        <end position="66"/>
    </location>
</feature>
<accession>A0A6C1EHW9</accession>
<dbReference type="InterPro" id="IPR016184">
    <property type="entry name" value="Capsid/spike_ssDNA_virus"/>
</dbReference>
<proteinExistence type="predicted"/>
<dbReference type="EMBL" id="MN968058">
    <property type="protein sequence ID" value="QID88583.1"/>
    <property type="molecule type" value="Genomic_DNA"/>
</dbReference>
<dbReference type="SUPFAM" id="SSF88645">
    <property type="entry name" value="ssDNA viruses"/>
    <property type="match status" value="1"/>
</dbReference>
<evidence type="ECO:0000256" key="1">
    <source>
        <dbReference type="SAM" id="MobiDB-lite"/>
    </source>
</evidence>
<evidence type="ECO:0000313" key="2">
    <source>
        <dbReference type="EMBL" id="QID88583.1"/>
    </source>
</evidence>
<protein>
    <submittedName>
        <fullName evidence="2">VP</fullName>
    </submittedName>
</protein>